<dbReference type="RefSeq" id="WP_051993679.1">
    <property type="nucleotide sequence ID" value="NZ_AODF01000046.1"/>
</dbReference>
<organism evidence="1 2">
    <name type="scientific">Listeria floridensis FSL S10-1187</name>
    <dbReference type="NCBI Taxonomy" id="1265817"/>
    <lineage>
        <taxon>Bacteria</taxon>
        <taxon>Bacillati</taxon>
        <taxon>Bacillota</taxon>
        <taxon>Bacilli</taxon>
        <taxon>Bacillales</taxon>
        <taxon>Listeriaceae</taxon>
        <taxon>Listeria</taxon>
    </lineage>
</organism>
<accession>A0ABP3ATX1</accession>
<reference evidence="1 2" key="1">
    <citation type="journal article" date="2014" name="Int. J. Syst. Evol. Microbiol.">
        <title>Listeria floridensis sp. nov., Listeria aquatica sp. nov., Listeria cornellensis sp. nov., Listeria riparia sp. nov. and Listeria grandensis sp. nov., from agricultural and natural environments.</title>
        <authorList>
            <person name="den Bakker H.C."/>
            <person name="Warchocki S."/>
            <person name="Wright E.M."/>
            <person name="Allred A.F."/>
            <person name="Ahlstrom C."/>
            <person name="Manuel C.S."/>
            <person name="Stasiewicz M.J."/>
            <person name="Burrell A."/>
            <person name="Roof S."/>
            <person name="Strawn L."/>
            <person name="Fortes E.D."/>
            <person name="Nightingale K.K."/>
            <person name="Kephart D."/>
            <person name="Wiedmann M."/>
        </authorList>
    </citation>
    <scope>NUCLEOTIDE SEQUENCE [LARGE SCALE GENOMIC DNA]</scope>
    <source>
        <strain evidence="1 2">FSL S10-1187</strain>
    </source>
</reference>
<dbReference type="Proteomes" id="UP000019249">
    <property type="component" value="Unassembled WGS sequence"/>
</dbReference>
<evidence type="ECO:0000313" key="2">
    <source>
        <dbReference type="Proteomes" id="UP000019249"/>
    </source>
</evidence>
<sequence length="120" mass="14287">MILTKMQRREKMWKLLNQLEQAPSPKKRDALLQELAYYEALGDWCKGFPLTVEQKLVLFTKEEYIRLRATHSDTWIIQELDVSRSTFLMWKKQHGLSRQQVAHRSPTYPYQKPSFFLIGG</sequence>
<comment type="caution">
    <text evidence="1">The sequence shown here is derived from an EMBL/GenBank/DDBJ whole genome shotgun (WGS) entry which is preliminary data.</text>
</comment>
<proteinExistence type="predicted"/>
<protein>
    <submittedName>
        <fullName evidence="1">Antigen D</fullName>
    </submittedName>
</protein>
<name>A0ABP3ATX1_9LIST</name>
<gene>
    <name evidence="1" type="ORF">MFLO_15361</name>
</gene>
<keyword evidence="2" id="KW-1185">Reference proteome</keyword>
<evidence type="ECO:0000313" key="1">
    <source>
        <dbReference type="EMBL" id="EUJ25488.1"/>
    </source>
</evidence>
<dbReference type="EMBL" id="AODF01000046">
    <property type="protein sequence ID" value="EUJ25488.1"/>
    <property type="molecule type" value="Genomic_DNA"/>
</dbReference>